<dbReference type="EMBL" id="CP087164">
    <property type="protein sequence ID" value="UGS38722.1"/>
    <property type="molecule type" value="Genomic_DNA"/>
</dbReference>
<dbReference type="Pfam" id="PF01408">
    <property type="entry name" value="GFO_IDH_MocA"/>
    <property type="match status" value="1"/>
</dbReference>
<dbReference type="GO" id="GO:0016491">
    <property type="term" value="F:oxidoreductase activity"/>
    <property type="evidence" value="ECO:0007669"/>
    <property type="project" value="UniProtKB-KW"/>
</dbReference>
<keyword evidence="5" id="KW-1185">Reference proteome</keyword>
<feature type="domain" description="GFO/IDH/MocA-like oxidoreductase" evidence="3">
    <location>
        <begin position="130"/>
        <end position="253"/>
    </location>
</feature>
<dbReference type="SUPFAM" id="SSF51735">
    <property type="entry name" value="NAD(P)-binding Rossmann-fold domains"/>
    <property type="match status" value="1"/>
</dbReference>
<dbReference type="InterPro" id="IPR050463">
    <property type="entry name" value="Gfo/Idh/MocA_oxidrdct_glycsds"/>
</dbReference>
<evidence type="ECO:0000313" key="5">
    <source>
        <dbReference type="Proteomes" id="UP001162834"/>
    </source>
</evidence>
<keyword evidence="1 4" id="KW-0560">Oxidoreductase</keyword>
<proteinExistence type="predicted"/>
<gene>
    <name evidence="4" type="primary">iolX_1</name>
    <name evidence="4" type="ORF">DSM104329_05152</name>
</gene>
<dbReference type="InterPro" id="IPR000683">
    <property type="entry name" value="Gfo/Idh/MocA-like_OxRdtase_N"/>
</dbReference>
<evidence type="ECO:0000259" key="3">
    <source>
        <dbReference type="Pfam" id="PF22725"/>
    </source>
</evidence>
<dbReference type="PANTHER" id="PTHR43818">
    <property type="entry name" value="BCDNA.GH03377"/>
    <property type="match status" value="1"/>
</dbReference>
<protein>
    <submittedName>
        <fullName evidence="4">Scyllo-inositol 2-dehydrogenase (NAD(+))</fullName>
        <ecNumber evidence="4">1.1.1.370</ecNumber>
    </submittedName>
</protein>
<organism evidence="4 5">
    <name type="scientific">Capillimicrobium parvum</name>
    <dbReference type="NCBI Taxonomy" id="2884022"/>
    <lineage>
        <taxon>Bacteria</taxon>
        <taxon>Bacillati</taxon>
        <taxon>Actinomycetota</taxon>
        <taxon>Thermoleophilia</taxon>
        <taxon>Solirubrobacterales</taxon>
        <taxon>Capillimicrobiaceae</taxon>
        <taxon>Capillimicrobium</taxon>
    </lineage>
</organism>
<dbReference type="EC" id="1.1.1.370" evidence="4"/>
<evidence type="ECO:0000256" key="1">
    <source>
        <dbReference type="ARBA" id="ARBA00023002"/>
    </source>
</evidence>
<dbReference type="Pfam" id="PF22725">
    <property type="entry name" value="GFO_IDH_MocA_C3"/>
    <property type="match status" value="1"/>
</dbReference>
<dbReference type="SUPFAM" id="SSF55347">
    <property type="entry name" value="Glyceraldehyde-3-phosphate dehydrogenase-like, C-terminal domain"/>
    <property type="match status" value="1"/>
</dbReference>
<dbReference type="GO" id="GO:0000166">
    <property type="term" value="F:nucleotide binding"/>
    <property type="evidence" value="ECO:0007669"/>
    <property type="project" value="InterPro"/>
</dbReference>
<reference evidence="4" key="1">
    <citation type="journal article" date="2022" name="Int. J. Syst. Evol. Microbiol.">
        <title>Pseudomonas aegrilactucae sp. nov. and Pseudomonas morbosilactucae sp. nov., pathogens causing bacterial rot of lettuce in Japan.</title>
        <authorList>
            <person name="Sawada H."/>
            <person name="Fujikawa T."/>
            <person name="Satou M."/>
        </authorList>
    </citation>
    <scope>NUCLEOTIDE SEQUENCE</scope>
    <source>
        <strain evidence="4">0166_1</strain>
    </source>
</reference>
<dbReference type="KEGG" id="sbae:DSM104329_05152"/>
<name>A0A9E6Y3F2_9ACTN</name>
<feature type="domain" description="Gfo/Idh/MocA-like oxidoreductase N-terminal" evidence="2">
    <location>
        <begin position="3"/>
        <end position="113"/>
    </location>
</feature>
<evidence type="ECO:0000313" key="4">
    <source>
        <dbReference type="EMBL" id="UGS38722.1"/>
    </source>
</evidence>
<dbReference type="InterPro" id="IPR055170">
    <property type="entry name" value="GFO_IDH_MocA-like_dom"/>
</dbReference>
<dbReference type="RefSeq" id="WP_259312738.1">
    <property type="nucleotide sequence ID" value="NZ_CP087164.1"/>
</dbReference>
<sequence>MRLRAAVIGLGVGEAHIAGYRAHAGCEVVAVSDVDPVRLEEVGARHPGLRLEPDPGALLDDPGIDVVSIASYDDAHFAQVSRALRNGKHVFVEKPLCLDPGEARQLHELRAAHPRLRMSSNLPLRLSPRFLAVRDALAADRLGRIYYAEADYEYGRLWKLTEGWRGRLPYYSVVLGGAVHVVDLLLWLTGERVVRVTAHGNRIATEGTRFRYDDFVIAVLECASGTILKVTANFACVQPHFHALKLFGTEGTFVNGREAGTLWLGRDDDPRAETIDAPYPGVLKGDLIASFVEAILTGGDAVVTEDDVFATMDVLFAIEHAVRSGTPVELPFTAQ</sequence>
<dbReference type="AlphaFoldDB" id="A0A9E6Y3F2"/>
<dbReference type="Gene3D" id="3.30.360.10">
    <property type="entry name" value="Dihydrodipicolinate Reductase, domain 2"/>
    <property type="match status" value="1"/>
</dbReference>
<dbReference type="Gene3D" id="3.40.50.720">
    <property type="entry name" value="NAD(P)-binding Rossmann-like Domain"/>
    <property type="match status" value="1"/>
</dbReference>
<dbReference type="PANTHER" id="PTHR43818:SF11">
    <property type="entry name" value="BCDNA.GH03377"/>
    <property type="match status" value="1"/>
</dbReference>
<evidence type="ECO:0000259" key="2">
    <source>
        <dbReference type="Pfam" id="PF01408"/>
    </source>
</evidence>
<dbReference type="InterPro" id="IPR036291">
    <property type="entry name" value="NAD(P)-bd_dom_sf"/>
</dbReference>
<accession>A0A9E6Y3F2</accession>
<dbReference type="Proteomes" id="UP001162834">
    <property type="component" value="Chromosome"/>
</dbReference>